<dbReference type="Pfam" id="PF00501">
    <property type="entry name" value="AMP-binding"/>
    <property type="match status" value="1"/>
</dbReference>
<comment type="caution">
    <text evidence="2">The sequence shown here is derived from an EMBL/GenBank/DDBJ whole genome shotgun (WGS) entry which is preliminary data.</text>
</comment>
<feature type="domain" description="AMP-dependent synthetase/ligase" evidence="1">
    <location>
        <begin position="67"/>
        <end position="216"/>
    </location>
</feature>
<gene>
    <name evidence="2" type="ORF">H9625_11570</name>
</gene>
<dbReference type="PANTHER" id="PTHR43767">
    <property type="entry name" value="LONG-CHAIN-FATTY-ACID--COA LIGASE"/>
    <property type="match status" value="1"/>
</dbReference>
<name>A0ABR8YA27_9BACT</name>
<dbReference type="Proteomes" id="UP000620874">
    <property type="component" value="Unassembled WGS sequence"/>
</dbReference>
<dbReference type="Gene3D" id="3.30.300.30">
    <property type="match status" value="1"/>
</dbReference>
<dbReference type="InterPro" id="IPR045851">
    <property type="entry name" value="AMP-bd_C_sf"/>
</dbReference>
<dbReference type="InterPro" id="IPR000873">
    <property type="entry name" value="AMP-dep_synth/lig_dom"/>
</dbReference>
<dbReference type="InterPro" id="IPR050237">
    <property type="entry name" value="ATP-dep_AMP-bd_enzyme"/>
</dbReference>
<protein>
    <submittedName>
        <fullName evidence="2">AMP-binding protein</fullName>
    </submittedName>
</protein>
<dbReference type="Gene3D" id="3.40.50.12780">
    <property type="entry name" value="N-terminal domain of ligase-like"/>
    <property type="match status" value="1"/>
</dbReference>
<dbReference type="SUPFAM" id="SSF56801">
    <property type="entry name" value="Acetyl-CoA synthetase-like"/>
    <property type="match status" value="1"/>
</dbReference>
<dbReference type="RefSeq" id="WP_191764445.1">
    <property type="nucleotide sequence ID" value="NZ_JACSPP010000038.1"/>
</dbReference>
<organism evidence="2 3">
    <name type="scientific">Phocaeicola intestinalis</name>
    <dbReference type="NCBI Taxonomy" id="2762212"/>
    <lineage>
        <taxon>Bacteria</taxon>
        <taxon>Pseudomonadati</taxon>
        <taxon>Bacteroidota</taxon>
        <taxon>Bacteroidia</taxon>
        <taxon>Bacteroidales</taxon>
        <taxon>Bacteroidaceae</taxon>
        <taxon>Phocaeicola</taxon>
    </lineage>
</organism>
<evidence type="ECO:0000313" key="2">
    <source>
        <dbReference type="EMBL" id="MBD8041061.1"/>
    </source>
</evidence>
<dbReference type="InterPro" id="IPR042099">
    <property type="entry name" value="ANL_N_sf"/>
</dbReference>
<proteinExistence type="predicted"/>
<reference evidence="2 3" key="1">
    <citation type="submission" date="2020-08" db="EMBL/GenBank/DDBJ databases">
        <title>A Genomic Blueprint of the Chicken Gut Microbiome.</title>
        <authorList>
            <person name="Gilroy R."/>
            <person name="Ravi A."/>
            <person name="Getino M."/>
            <person name="Pursley I."/>
            <person name="Horton D.L."/>
            <person name="Alikhan N.-F."/>
            <person name="Baker D."/>
            <person name="Gharbi K."/>
            <person name="Hall N."/>
            <person name="Watson M."/>
            <person name="Adriaenssens E.M."/>
            <person name="Foster-Nyarko E."/>
            <person name="Jarju S."/>
            <person name="Secka A."/>
            <person name="Antonio M."/>
            <person name="Oren A."/>
            <person name="Chaudhuri R."/>
            <person name="La Ragione R.M."/>
            <person name="Hildebrand F."/>
            <person name="Pallen M.J."/>
        </authorList>
    </citation>
    <scope>NUCLEOTIDE SEQUENCE [LARGE SCALE GENOMIC DNA]</scope>
    <source>
        <strain evidence="2 3">Sa1CVN1</strain>
    </source>
</reference>
<sequence>MNDFNTEISRQTITINGKTYTADDARATAGCFSRLQILFRKPAESDNFLASLADFLTEWFNDEDTVSVHTSGSTGTPKKLYVEKRRMMKSAMLTVSFLRLHHGDTALLCMPLKYIAGKMVVVRALVAGLDLIPITPCGHPFQQLDIHPTFAALIPMQVFNSLQVPEECERMKAVDQLIIGGGAIDPTIVQALQTFPNNIWSTYGMTETLSHIALRKLNGKGASEWYTPLENVTLSQSDEGTLVIDAPWVCPERLTTNDIVVFNASGQFRVIGRKDNTINTGGVKVQIEQIEAILQPLLPLPFMVTSVPDVKFGERIVLLVQASGTSLPDNEQKKFDKAFQYLPAYWVPKQIILTDKLPLTETGKPDRAKAKRIASDTNTP</sequence>
<dbReference type="EMBL" id="JACSPP010000038">
    <property type="protein sequence ID" value="MBD8041061.1"/>
    <property type="molecule type" value="Genomic_DNA"/>
</dbReference>
<keyword evidence="3" id="KW-1185">Reference proteome</keyword>
<evidence type="ECO:0000259" key="1">
    <source>
        <dbReference type="Pfam" id="PF00501"/>
    </source>
</evidence>
<accession>A0ABR8YA27</accession>
<evidence type="ECO:0000313" key="3">
    <source>
        <dbReference type="Proteomes" id="UP000620874"/>
    </source>
</evidence>
<dbReference type="PANTHER" id="PTHR43767:SF10">
    <property type="entry name" value="SURFACTIN SYNTHASE SUBUNIT 1"/>
    <property type="match status" value="1"/>
</dbReference>